<comment type="caution">
    <text evidence="2">The sequence shown here is derived from an EMBL/GenBank/DDBJ whole genome shotgun (WGS) entry which is preliminary data.</text>
</comment>
<feature type="domain" description="BTB" evidence="1">
    <location>
        <begin position="15"/>
        <end position="87"/>
    </location>
</feature>
<dbReference type="InterPro" id="IPR000210">
    <property type="entry name" value="BTB/POZ_dom"/>
</dbReference>
<dbReference type="Gene3D" id="3.30.710.10">
    <property type="entry name" value="Potassium Channel Kv1.1, Chain A"/>
    <property type="match status" value="1"/>
</dbReference>
<dbReference type="EMBL" id="CAJVQB010022239">
    <property type="protein sequence ID" value="CAG8799097.1"/>
    <property type="molecule type" value="Genomic_DNA"/>
</dbReference>
<dbReference type="InterPro" id="IPR011705">
    <property type="entry name" value="BACK"/>
</dbReference>
<evidence type="ECO:0000313" key="2">
    <source>
        <dbReference type="EMBL" id="CAG8799097.1"/>
    </source>
</evidence>
<dbReference type="PROSITE" id="PS50097">
    <property type="entry name" value="BTB"/>
    <property type="match status" value="1"/>
</dbReference>
<proteinExistence type="predicted"/>
<dbReference type="SUPFAM" id="SSF54695">
    <property type="entry name" value="POZ domain"/>
    <property type="match status" value="1"/>
</dbReference>
<dbReference type="Proteomes" id="UP000789901">
    <property type="component" value="Unassembled WGS sequence"/>
</dbReference>
<dbReference type="InterPro" id="IPR051481">
    <property type="entry name" value="BTB-POZ/Galectin-3-binding"/>
</dbReference>
<organism evidence="2 3">
    <name type="scientific">Gigaspora margarita</name>
    <dbReference type="NCBI Taxonomy" id="4874"/>
    <lineage>
        <taxon>Eukaryota</taxon>
        <taxon>Fungi</taxon>
        <taxon>Fungi incertae sedis</taxon>
        <taxon>Mucoromycota</taxon>
        <taxon>Glomeromycotina</taxon>
        <taxon>Glomeromycetes</taxon>
        <taxon>Diversisporales</taxon>
        <taxon>Gigasporaceae</taxon>
        <taxon>Gigaspora</taxon>
    </lineage>
</organism>
<dbReference type="PANTHER" id="PTHR24410:SF23">
    <property type="entry name" value="BTB DOMAIN-CONTAINING PROTEIN-RELATED"/>
    <property type="match status" value="1"/>
</dbReference>
<dbReference type="Pfam" id="PF07707">
    <property type="entry name" value="BACK"/>
    <property type="match status" value="1"/>
</dbReference>
<evidence type="ECO:0000259" key="1">
    <source>
        <dbReference type="PROSITE" id="PS50097"/>
    </source>
</evidence>
<sequence>LVEDFKNLYETKERYDTIITVGKEPNVETIHAHSVILCTRSSYFRRALSDEWAEKKNVDLNSQKDEIILELLVAADELLIQKLIDFIQEFLIKNSCKFLQQSPIKMVHFITHNKRFNELNEAYLETICEKPKLLFDSEEFLSLEEDALKLIIKCDNLDMKECDIWRKMVEWGTIQHTTSEKGPDLCVPNNSSIWKLKTKSYPKFVNINSLTVLDYEVFQVVSNVTEKST</sequence>
<keyword evidence="3" id="KW-1185">Reference proteome</keyword>
<dbReference type="PANTHER" id="PTHR24410">
    <property type="entry name" value="HL07962P-RELATED"/>
    <property type="match status" value="1"/>
</dbReference>
<accession>A0ABN7VTS1</accession>
<evidence type="ECO:0000313" key="3">
    <source>
        <dbReference type="Proteomes" id="UP000789901"/>
    </source>
</evidence>
<name>A0ABN7VTS1_GIGMA</name>
<feature type="non-terminal residue" evidence="2">
    <location>
        <position position="1"/>
    </location>
</feature>
<dbReference type="Gene3D" id="1.25.40.420">
    <property type="match status" value="1"/>
</dbReference>
<reference evidence="2 3" key="1">
    <citation type="submission" date="2021-06" db="EMBL/GenBank/DDBJ databases">
        <authorList>
            <person name="Kallberg Y."/>
            <person name="Tangrot J."/>
            <person name="Rosling A."/>
        </authorList>
    </citation>
    <scope>NUCLEOTIDE SEQUENCE [LARGE SCALE GENOMIC DNA]</scope>
    <source>
        <strain evidence="2 3">120-4 pot B 10/14</strain>
    </source>
</reference>
<gene>
    <name evidence="2" type="ORF">GMARGA_LOCUS22728</name>
</gene>
<protein>
    <submittedName>
        <fullName evidence="2">2242_t:CDS:1</fullName>
    </submittedName>
</protein>
<dbReference type="Pfam" id="PF00651">
    <property type="entry name" value="BTB"/>
    <property type="match status" value="1"/>
</dbReference>
<dbReference type="InterPro" id="IPR011333">
    <property type="entry name" value="SKP1/BTB/POZ_sf"/>
</dbReference>